<dbReference type="EMBL" id="LAZR01001920">
    <property type="protein sequence ID" value="KKN37101.1"/>
    <property type="molecule type" value="Genomic_DNA"/>
</dbReference>
<dbReference type="AlphaFoldDB" id="A0A0F9SJI7"/>
<protein>
    <submittedName>
        <fullName evidence="1">Uncharacterized protein</fullName>
    </submittedName>
</protein>
<accession>A0A0F9SJI7</accession>
<name>A0A0F9SJI7_9ZZZZ</name>
<gene>
    <name evidence="1" type="ORF">LCGC14_0766910</name>
</gene>
<reference evidence="1" key="1">
    <citation type="journal article" date="2015" name="Nature">
        <title>Complex archaea that bridge the gap between prokaryotes and eukaryotes.</title>
        <authorList>
            <person name="Spang A."/>
            <person name="Saw J.H."/>
            <person name="Jorgensen S.L."/>
            <person name="Zaremba-Niedzwiedzka K."/>
            <person name="Martijn J."/>
            <person name="Lind A.E."/>
            <person name="van Eijk R."/>
            <person name="Schleper C."/>
            <person name="Guy L."/>
            <person name="Ettema T.J."/>
        </authorList>
    </citation>
    <scope>NUCLEOTIDE SEQUENCE</scope>
</reference>
<evidence type="ECO:0000313" key="1">
    <source>
        <dbReference type="EMBL" id="KKN37101.1"/>
    </source>
</evidence>
<sequence>MSKGKAIVVIPRQQGMVSHETAGEWDFIYRASTVKDSRWDIGDHVNLADGREFVYSKSSGVVASGQAAQFVATGAIPYVVLDKAQSEGDKEITFAAVTHSAIAKDELRGGFIVLWGVALKDMTRGIIGNGASVANAAIKIYLDGPLTRDVTTSTPGEAYENPYANLINTGGGSSSLAKAGIAATYVSATDMYFWVQKSGFVFIAPQSDMITNKIGGYFRHDGSIQADQAFSSLQAGNDTTQYAGHRVIGDYNNNGPLFNLQG</sequence>
<organism evidence="1">
    <name type="scientific">marine sediment metagenome</name>
    <dbReference type="NCBI Taxonomy" id="412755"/>
    <lineage>
        <taxon>unclassified sequences</taxon>
        <taxon>metagenomes</taxon>
        <taxon>ecological metagenomes</taxon>
    </lineage>
</organism>
<proteinExistence type="predicted"/>
<comment type="caution">
    <text evidence="1">The sequence shown here is derived from an EMBL/GenBank/DDBJ whole genome shotgun (WGS) entry which is preliminary data.</text>
</comment>